<protein>
    <submittedName>
        <fullName evidence="1">Uncharacterized protein</fullName>
    </submittedName>
</protein>
<dbReference type="EMBL" id="MT143986">
    <property type="protein sequence ID" value="QJA45107.1"/>
    <property type="molecule type" value="Genomic_DNA"/>
</dbReference>
<evidence type="ECO:0000313" key="1">
    <source>
        <dbReference type="EMBL" id="QJA45107.1"/>
    </source>
</evidence>
<proteinExistence type="predicted"/>
<reference evidence="1" key="1">
    <citation type="submission" date="2020-03" db="EMBL/GenBank/DDBJ databases">
        <title>The deep terrestrial virosphere.</title>
        <authorList>
            <person name="Holmfeldt K."/>
            <person name="Nilsson E."/>
            <person name="Simone D."/>
            <person name="Lopez-Fernandez M."/>
            <person name="Wu X."/>
            <person name="de Brujin I."/>
            <person name="Lundin D."/>
            <person name="Andersson A."/>
            <person name="Bertilsson S."/>
            <person name="Dopson M."/>
        </authorList>
    </citation>
    <scope>NUCLEOTIDE SEQUENCE</scope>
    <source>
        <strain evidence="1">TM448A00186</strain>
    </source>
</reference>
<organism evidence="1">
    <name type="scientific">viral metagenome</name>
    <dbReference type="NCBI Taxonomy" id="1070528"/>
    <lineage>
        <taxon>unclassified sequences</taxon>
        <taxon>metagenomes</taxon>
        <taxon>organismal metagenomes</taxon>
    </lineage>
</organism>
<dbReference type="AlphaFoldDB" id="A0A6H1ZCJ6"/>
<name>A0A6H1ZCJ6_9ZZZZ</name>
<gene>
    <name evidence="1" type="ORF">TM448A00186_0019</name>
</gene>
<accession>A0A6H1ZCJ6</accession>
<sequence length="68" mass="7985">MNPIIIKNWKISGQSTCLIVENTKTGFCDWLILYPDGGVAYDHPEQIPEYVKKYIREHQFEIRESISK</sequence>